<accession>A0A8J6HJX4</accession>
<feature type="region of interest" description="Disordered" evidence="1">
    <location>
        <begin position="1"/>
        <end position="23"/>
    </location>
</feature>
<feature type="compositionally biased region" description="Low complexity" evidence="1">
    <location>
        <begin position="10"/>
        <end position="20"/>
    </location>
</feature>
<feature type="region of interest" description="Disordered" evidence="1">
    <location>
        <begin position="434"/>
        <end position="479"/>
    </location>
</feature>
<dbReference type="EMBL" id="JABDTM020022726">
    <property type="protein sequence ID" value="KAH0815702.1"/>
    <property type="molecule type" value="Genomic_DNA"/>
</dbReference>
<evidence type="ECO:0000256" key="1">
    <source>
        <dbReference type="SAM" id="MobiDB-lite"/>
    </source>
</evidence>
<sequence length="1010" mass="112952">MRRFLGSGGSRSRSVQNRSGPGNLKERETICRNGFGLLGFVCFVVNLQGPKSASEKELLYVPLGNWITSGSVICEAIIPGEFTKCECTGEDRERNKNKKQYEAMKRSDEPFTFIVSREWGCTQLRAFPEPGANYMPEERRINRKFVSASLHRNRKPKPKSSRYPAEGKQIGRTWTRTHMVRKLRCKFDCSTVLGQRNKSSGMASLLFCFFDVQGWAPALARWLASRVGQDAPAPEPKTQDRIVSSFLFSCFLGKNRINASCVVGRARRSTIRGWAGRRVPRANQVATARSSPRPRYSCSGQQQLWTNCGRADRFQPLLLTHDGYDHSCNTPTSALRERLHKHFPLKFPVNNIDGLRARIGWARIGWARIGWARIGWARIACSRIGYEIGQIEPQVIRNVLNEYEDHLAIANGTLKRNVSDVALERDKKSGEASAVVVQTAKEKEPRKQDSRSSTKRSCTSVLRRKKKKKEETLRTESSIGKLSPRQGYFVLACVRTENKPKENTKEQYFDSVIYTSSARSRQMQVYLLKQLGQGEETSSDDWYNSFQINSGTASEKKSEGKKRKMCERHKQSGVAFPSRAVRLAFSPNAIVTASSSSTPGDIISYFKSHSSKCKSKVDKHSPKLMNAFMRSDKEDPDPRDGHRSNRHNLYGEILKSAFHDLGLKPERIVIAAAEGILRLTSRRMAERRLSPPNPNESKMKEIIENSDSQKLNSRPPSSVLDHSHQFTPGLTYSGIPIKGSGAFGGITRHIRASSHGKKNKQKMLASCELKRAQKQAQTYGFHPVCHTISVRSTSEEGKAFVHANCVFVDEAQLSERKRPYSRVMHLVLFDTTFETIGGCYLHGPPTRLQHGLVRGGGDSRLGALTGVDTVHGDTTEVDVRLWTPLVAGVVSLGGGGGGALNTNGRGTTHANHRRCTIRDARRLAVPVPDSPNSPGLQPAMKWEASRNIHTLSPPAGLIEYRLRRVNINGRERRCLSPPQHRQPALRRPPPPHIQLLTAADDNARPIILSL</sequence>
<feature type="compositionally biased region" description="Basic and acidic residues" evidence="1">
    <location>
        <begin position="440"/>
        <end position="452"/>
    </location>
</feature>
<dbReference type="Proteomes" id="UP000719412">
    <property type="component" value="Unassembled WGS sequence"/>
</dbReference>
<comment type="caution">
    <text evidence="2">The sequence shown here is derived from an EMBL/GenBank/DDBJ whole genome shotgun (WGS) entry which is preliminary data.</text>
</comment>
<protein>
    <submittedName>
        <fullName evidence="2">Uncharacterized protein</fullName>
    </submittedName>
</protein>
<evidence type="ECO:0000313" key="3">
    <source>
        <dbReference type="Proteomes" id="UP000719412"/>
    </source>
</evidence>
<name>A0A8J6HJX4_TENMO</name>
<reference evidence="2" key="2">
    <citation type="submission" date="2021-08" db="EMBL/GenBank/DDBJ databases">
        <authorList>
            <person name="Eriksson T."/>
        </authorList>
    </citation>
    <scope>NUCLEOTIDE SEQUENCE</scope>
    <source>
        <strain evidence="2">Stoneville</strain>
        <tissue evidence="2">Whole head</tissue>
    </source>
</reference>
<reference evidence="2" key="1">
    <citation type="journal article" date="2020" name="J Insects Food Feed">
        <title>The yellow mealworm (Tenebrio molitor) genome: a resource for the emerging insects as food and feed industry.</title>
        <authorList>
            <person name="Eriksson T."/>
            <person name="Andere A."/>
            <person name="Kelstrup H."/>
            <person name="Emery V."/>
            <person name="Picard C."/>
        </authorList>
    </citation>
    <scope>NUCLEOTIDE SEQUENCE</scope>
    <source>
        <strain evidence="2">Stoneville</strain>
        <tissue evidence="2">Whole head</tissue>
    </source>
</reference>
<proteinExistence type="predicted"/>
<keyword evidence="3" id="KW-1185">Reference proteome</keyword>
<organism evidence="2 3">
    <name type="scientific">Tenebrio molitor</name>
    <name type="common">Yellow mealworm beetle</name>
    <dbReference type="NCBI Taxonomy" id="7067"/>
    <lineage>
        <taxon>Eukaryota</taxon>
        <taxon>Metazoa</taxon>
        <taxon>Ecdysozoa</taxon>
        <taxon>Arthropoda</taxon>
        <taxon>Hexapoda</taxon>
        <taxon>Insecta</taxon>
        <taxon>Pterygota</taxon>
        <taxon>Neoptera</taxon>
        <taxon>Endopterygota</taxon>
        <taxon>Coleoptera</taxon>
        <taxon>Polyphaga</taxon>
        <taxon>Cucujiformia</taxon>
        <taxon>Tenebrionidae</taxon>
        <taxon>Tenebrio</taxon>
    </lineage>
</organism>
<gene>
    <name evidence="2" type="ORF">GEV33_007083</name>
</gene>
<evidence type="ECO:0000313" key="2">
    <source>
        <dbReference type="EMBL" id="KAH0815702.1"/>
    </source>
</evidence>
<dbReference type="AlphaFoldDB" id="A0A8J6HJX4"/>
<feature type="region of interest" description="Disordered" evidence="1">
    <location>
        <begin position="971"/>
        <end position="990"/>
    </location>
</feature>
<feature type="region of interest" description="Disordered" evidence="1">
    <location>
        <begin position="551"/>
        <end position="571"/>
    </location>
</feature>